<feature type="region of interest" description="Disordered" evidence="3">
    <location>
        <begin position="276"/>
        <end position="297"/>
    </location>
</feature>
<dbReference type="PANTHER" id="PTHR45632">
    <property type="entry name" value="LD33804P"/>
    <property type="match status" value="1"/>
</dbReference>
<proteinExistence type="predicted"/>
<sequence>MNYNIAVEVMKAVKKLYLRHELEDFVIEIENTEIKCHRFILASCSGFFSGLFRSGMKEVKNGRVTLHDISCETFKLILEILYTGNDMITEDNAIAIWHASNQLQIDFMIELCEKMVVRMSSLDNFEEVYRNAKLINSKAVLGVIKTFILEHFVQIRKMNTFFELSYDELLALIIDHKLVVESEDQVLESIMEWIEYPDIEQLEDKHQTVKRKCTEDIRERRQVAAKIGIETNSFVNNELNVVSGVNTEQSTSDMDAKRLDDVNKIVHQGVCPSPPFQSQDVVTDDSDMELSPGRGHDNTVSKLTQVLDLTKTNYPLERVKQTKRKFVGERQPKLVPLLNAARIGLASASFLESLYNHHLVKENYKAKDIIFKAVLHHFKKYKNGTWSNAGLHRDCSKFGNFGVIC</sequence>
<dbReference type="Pfam" id="PF07707">
    <property type="entry name" value="BACK"/>
    <property type="match status" value="1"/>
</dbReference>
<evidence type="ECO:0000256" key="3">
    <source>
        <dbReference type="SAM" id="MobiDB-lite"/>
    </source>
</evidence>
<dbReference type="SUPFAM" id="SSF54695">
    <property type="entry name" value="POZ domain"/>
    <property type="match status" value="1"/>
</dbReference>
<evidence type="ECO:0000313" key="6">
    <source>
        <dbReference type="EMBL" id="CAL1549003.1"/>
    </source>
</evidence>
<reference evidence="6 7" key="1">
    <citation type="submission" date="2024-04" db="EMBL/GenBank/DDBJ databases">
        <authorList>
            <consortium name="Genoscope - CEA"/>
            <person name="William W."/>
        </authorList>
    </citation>
    <scope>NUCLEOTIDE SEQUENCE [LARGE SCALE GENOMIC DNA]</scope>
</reference>
<dbReference type="SMART" id="SM00875">
    <property type="entry name" value="BACK"/>
    <property type="match status" value="1"/>
</dbReference>
<dbReference type="EMBL" id="CAXITT010001748">
    <property type="protein sequence ID" value="CAL1548803.1"/>
    <property type="molecule type" value="Genomic_DNA"/>
</dbReference>
<keyword evidence="2" id="KW-0677">Repeat</keyword>
<keyword evidence="7" id="KW-1185">Reference proteome</keyword>
<gene>
    <name evidence="5" type="ORF">GSLYS_00022120001</name>
    <name evidence="6" type="ORF">GSLYS_00022320001</name>
</gene>
<name>A0AAV2IQZ9_LYMST</name>
<evidence type="ECO:0000313" key="7">
    <source>
        <dbReference type="Proteomes" id="UP001497497"/>
    </source>
</evidence>
<comment type="caution">
    <text evidence="6">The sequence shown here is derived from an EMBL/GenBank/DDBJ whole genome shotgun (WGS) entry which is preliminary data.</text>
</comment>
<dbReference type="InterPro" id="IPR011705">
    <property type="entry name" value="BACK"/>
</dbReference>
<evidence type="ECO:0000259" key="4">
    <source>
        <dbReference type="PROSITE" id="PS50097"/>
    </source>
</evidence>
<dbReference type="Gene3D" id="1.25.40.420">
    <property type="match status" value="1"/>
</dbReference>
<dbReference type="Pfam" id="PF00651">
    <property type="entry name" value="BTB"/>
    <property type="match status" value="1"/>
</dbReference>
<dbReference type="PROSITE" id="PS50097">
    <property type="entry name" value="BTB"/>
    <property type="match status" value="1"/>
</dbReference>
<keyword evidence="1" id="KW-0880">Kelch repeat</keyword>
<dbReference type="PANTHER" id="PTHR45632:SF3">
    <property type="entry name" value="KELCH-LIKE PROTEIN 32"/>
    <property type="match status" value="1"/>
</dbReference>
<organism evidence="6 7">
    <name type="scientific">Lymnaea stagnalis</name>
    <name type="common">Great pond snail</name>
    <name type="synonym">Helix stagnalis</name>
    <dbReference type="NCBI Taxonomy" id="6523"/>
    <lineage>
        <taxon>Eukaryota</taxon>
        <taxon>Metazoa</taxon>
        <taxon>Spiralia</taxon>
        <taxon>Lophotrochozoa</taxon>
        <taxon>Mollusca</taxon>
        <taxon>Gastropoda</taxon>
        <taxon>Heterobranchia</taxon>
        <taxon>Euthyneura</taxon>
        <taxon>Panpulmonata</taxon>
        <taxon>Hygrophila</taxon>
        <taxon>Lymnaeoidea</taxon>
        <taxon>Lymnaeidae</taxon>
        <taxon>Lymnaea</taxon>
    </lineage>
</organism>
<dbReference type="Proteomes" id="UP001497497">
    <property type="component" value="Unassembled WGS sequence"/>
</dbReference>
<evidence type="ECO:0000256" key="2">
    <source>
        <dbReference type="ARBA" id="ARBA00022737"/>
    </source>
</evidence>
<dbReference type="Gene3D" id="3.30.710.10">
    <property type="entry name" value="Potassium Channel Kv1.1, Chain A"/>
    <property type="match status" value="1"/>
</dbReference>
<dbReference type="AlphaFoldDB" id="A0AAV2IQZ9"/>
<dbReference type="EMBL" id="CAXITT010002846">
    <property type="protein sequence ID" value="CAL1549003.1"/>
    <property type="molecule type" value="Genomic_DNA"/>
</dbReference>
<evidence type="ECO:0000256" key="1">
    <source>
        <dbReference type="ARBA" id="ARBA00022441"/>
    </source>
</evidence>
<accession>A0AAV2IQZ9</accession>
<feature type="domain" description="BTB" evidence="4">
    <location>
        <begin position="23"/>
        <end position="90"/>
    </location>
</feature>
<dbReference type="CDD" id="cd18186">
    <property type="entry name" value="BTB_POZ_ZBTB_KLHL-like"/>
    <property type="match status" value="1"/>
</dbReference>
<evidence type="ECO:0000313" key="5">
    <source>
        <dbReference type="EMBL" id="CAL1548803.1"/>
    </source>
</evidence>
<dbReference type="InterPro" id="IPR011333">
    <property type="entry name" value="SKP1/BTB/POZ_sf"/>
</dbReference>
<protein>
    <recommendedName>
        <fullName evidence="4">BTB domain-containing protein</fullName>
    </recommendedName>
</protein>
<feature type="non-terminal residue" evidence="6">
    <location>
        <position position="405"/>
    </location>
</feature>
<dbReference type="SMART" id="SM00225">
    <property type="entry name" value="BTB"/>
    <property type="match status" value="1"/>
</dbReference>
<dbReference type="InterPro" id="IPR000210">
    <property type="entry name" value="BTB/POZ_dom"/>
</dbReference>